<evidence type="ECO:0000256" key="1">
    <source>
        <dbReference type="SAM" id="Phobius"/>
    </source>
</evidence>
<gene>
    <name evidence="2" type="ORF">J2Z43_000843</name>
</gene>
<name>A0ABS4E969_9FIRM</name>
<feature type="transmembrane region" description="Helical" evidence="1">
    <location>
        <begin position="194"/>
        <end position="221"/>
    </location>
</feature>
<keyword evidence="1" id="KW-0472">Membrane</keyword>
<feature type="transmembrane region" description="Helical" evidence="1">
    <location>
        <begin position="138"/>
        <end position="163"/>
    </location>
</feature>
<dbReference type="EMBL" id="JAGGJX010000001">
    <property type="protein sequence ID" value="MBP1854453.1"/>
    <property type="molecule type" value="Genomic_DNA"/>
</dbReference>
<feature type="transmembrane region" description="Helical" evidence="1">
    <location>
        <begin position="169"/>
        <end position="187"/>
    </location>
</feature>
<keyword evidence="1" id="KW-1133">Transmembrane helix</keyword>
<organism evidence="2 3">
    <name type="scientific">Metaclostridioides mangenotii</name>
    <dbReference type="NCBI Taxonomy" id="1540"/>
    <lineage>
        <taxon>Bacteria</taxon>
        <taxon>Bacillati</taxon>
        <taxon>Bacillota</taxon>
        <taxon>Clostridia</taxon>
        <taxon>Peptostreptococcales</taxon>
        <taxon>Peptostreptococcaceae</taxon>
        <taxon>Metaclostridioides</taxon>
    </lineage>
</organism>
<evidence type="ECO:0000313" key="2">
    <source>
        <dbReference type="EMBL" id="MBP1854453.1"/>
    </source>
</evidence>
<dbReference type="Proteomes" id="UP000767291">
    <property type="component" value="Unassembled WGS sequence"/>
</dbReference>
<sequence>MSKQEFLEILRDYLKKDFSDDEVNDIIRDYEEYFVDGIIEGKSDMEIISQLGSPKTISEEFVSQIKGDKISEDNDQIVNKRVLNSKINDAKHKTGRGIKQIGIKISEFFKKSQKWFTELLTLNIEKERKRNSGGISRALVFSALIILTMFMLLPFGSLILFILSTLAGLVASAITSIIMIPFVFKFIGIIPDTWLVFVFGYIAFVGFQILAWQIVILVVTFCKGLVRKYVHWIKTRGIYIRASKKKDIRYKSVDLSKGDGERE</sequence>
<dbReference type="RefSeq" id="WP_209455967.1">
    <property type="nucleotide sequence ID" value="NZ_BAAACS010000012.1"/>
</dbReference>
<proteinExistence type="predicted"/>
<evidence type="ECO:0000313" key="3">
    <source>
        <dbReference type="Proteomes" id="UP000767291"/>
    </source>
</evidence>
<protein>
    <recommendedName>
        <fullName evidence="4">DUF1700 domain-containing protein</fullName>
    </recommendedName>
</protein>
<reference evidence="2 3" key="1">
    <citation type="submission" date="2021-03" db="EMBL/GenBank/DDBJ databases">
        <title>Genomic Encyclopedia of Type Strains, Phase IV (KMG-IV): sequencing the most valuable type-strain genomes for metagenomic binning, comparative biology and taxonomic classification.</title>
        <authorList>
            <person name="Goeker M."/>
        </authorList>
    </citation>
    <scope>NUCLEOTIDE SEQUENCE [LARGE SCALE GENOMIC DNA]</scope>
    <source>
        <strain evidence="2 3">DSM 1289</strain>
    </source>
</reference>
<dbReference type="Pfam" id="PF22564">
    <property type="entry name" value="HAAS"/>
    <property type="match status" value="1"/>
</dbReference>
<keyword evidence="3" id="KW-1185">Reference proteome</keyword>
<keyword evidence="1" id="KW-0812">Transmembrane</keyword>
<evidence type="ECO:0008006" key="4">
    <source>
        <dbReference type="Google" id="ProtNLM"/>
    </source>
</evidence>
<comment type="caution">
    <text evidence="2">The sequence shown here is derived from an EMBL/GenBank/DDBJ whole genome shotgun (WGS) entry which is preliminary data.</text>
</comment>
<accession>A0ABS4E969</accession>